<dbReference type="KEGG" id="dat:HRM2_31920"/>
<evidence type="ECO:0000256" key="2">
    <source>
        <dbReference type="ARBA" id="ARBA00022840"/>
    </source>
</evidence>
<dbReference type="Gene3D" id="1.10.8.60">
    <property type="match status" value="1"/>
</dbReference>
<dbReference type="Proteomes" id="UP000000442">
    <property type="component" value="Chromosome"/>
</dbReference>
<sequence>MKKERLSVEERAFFRMVYHAAFANPFSELRERLDLRIAGHFPGLDRGATADRYILEINRRIEHLDREGRGHLDAFRGQDRTIIKTVFLFDVFYKYRERFDLLIKEQIRSGDESVPVPFADQAMEMIRKRGIPEQEILHYFALSYQLRRAFFFISHSLVGNSQCMKTLRRNLWNNVFTNDIGLYDRYLWNRMEDFSTLILGETGTGKGTAAMAVGRSGYIPFDPGKKRFSVSFTRAFSSLNLSQFPETLLESELFGHRKGAFTGAVDDYQGVFDRCSPHGSILLDEIGEVSDHVQIKLLQVLQERSFTPVGSHVRSRFQGRVIGATNRSVSAIHRGEVFRDDFYYRLCSDIIEVPPLRERISQDSTELVDLLSFTVTRMTGTAPEELTSRVLRVINRELGSSYSWPGNVRELEQCVRRVVLRRSYEGRKESTKEEMGSTLIKGIQTGALSVPELVSGYCFLLYQRHGTYEQVAKQTGLDRRTVKKYIDAHKANGDTLR</sequence>
<dbReference type="PANTHER" id="PTHR32071">
    <property type="entry name" value="TRANSCRIPTIONAL REGULATORY PROTEIN"/>
    <property type="match status" value="1"/>
</dbReference>
<dbReference type="eggNOG" id="COG3829">
    <property type="taxonomic scope" value="Bacteria"/>
</dbReference>
<dbReference type="Gene3D" id="3.40.50.300">
    <property type="entry name" value="P-loop containing nucleotide triphosphate hydrolases"/>
    <property type="match status" value="1"/>
</dbReference>
<dbReference type="PANTHER" id="PTHR32071:SF122">
    <property type="entry name" value="SIGMA FACTOR"/>
    <property type="match status" value="1"/>
</dbReference>
<keyword evidence="2" id="KW-0067">ATP-binding</keyword>
<dbReference type="CDD" id="cd00009">
    <property type="entry name" value="AAA"/>
    <property type="match status" value="1"/>
</dbReference>
<keyword evidence="5" id="KW-1185">Reference proteome</keyword>
<proteinExistence type="predicted"/>
<dbReference type="InterPro" id="IPR027417">
    <property type="entry name" value="P-loop_NTPase"/>
</dbReference>
<evidence type="ECO:0000313" key="4">
    <source>
        <dbReference type="EMBL" id="ACN16273.1"/>
    </source>
</evidence>
<keyword evidence="1" id="KW-0547">Nucleotide-binding</keyword>
<accession>C0QLG9</accession>
<gene>
    <name evidence="4" type="ordered locus">HRM2_31920</name>
</gene>
<reference evidence="4 5" key="1">
    <citation type="journal article" date="2009" name="Environ. Microbiol.">
        <title>Genome sequence of Desulfobacterium autotrophicum HRM2, a marine sulfate reducer oxidizing organic carbon completely to carbon dioxide.</title>
        <authorList>
            <person name="Strittmatter A.W."/>
            <person name="Liesegang H."/>
            <person name="Rabus R."/>
            <person name="Decker I."/>
            <person name="Amann J."/>
            <person name="Andres S."/>
            <person name="Henne A."/>
            <person name="Fricke W.F."/>
            <person name="Martinez-Arias R."/>
            <person name="Bartels D."/>
            <person name="Goesmann A."/>
            <person name="Krause L."/>
            <person name="Puehler A."/>
            <person name="Klenk H.P."/>
            <person name="Richter M."/>
            <person name="Schuler M."/>
            <person name="Gloeckner F.O."/>
            <person name="Meyerdierks A."/>
            <person name="Gottschalk G."/>
            <person name="Amann R."/>
        </authorList>
    </citation>
    <scope>NUCLEOTIDE SEQUENCE [LARGE SCALE GENOMIC DNA]</scope>
    <source>
        <strain evidence="5">ATCC 43914 / DSM 3382 / HRM2</strain>
    </source>
</reference>
<dbReference type="InterPro" id="IPR002078">
    <property type="entry name" value="Sigma_54_int"/>
</dbReference>
<protein>
    <submittedName>
        <fullName evidence="4">Sigma-54 dependent transcriptional regulator</fullName>
    </submittedName>
</protein>
<name>C0QLG9_DESAH</name>
<dbReference type="OrthoDB" id="9814761at2"/>
<dbReference type="AlphaFoldDB" id="C0QLG9"/>
<dbReference type="Pfam" id="PF00158">
    <property type="entry name" value="Sigma54_activat"/>
    <property type="match status" value="1"/>
</dbReference>
<dbReference type="GO" id="GO:0005524">
    <property type="term" value="F:ATP binding"/>
    <property type="evidence" value="ECO:0007669"/>
    <property type="project" value="UniProtKB-KW"/>
</dbReference>
<dbReference type="SMART" id="SM00382">
    <property type="entry name" value="AAA"/>
    <property type="match status" value="1"/>
</dbReference>
<dbReference type="GO" id="GO:0006355">
    <property type="term" value="P:regulation of DNA-templated transcription"/>
    <property type="evidence" value="ECO:0007669"/>
    <property type="project" value="InterPro"/>
</dbReference>
<evidence type="ECO:0000313" key="5">
    <source>
        <dbReference type="Proteomes" id="UP000000442"/>
    </source>
</evidence>
<dbReference type="HOGENOM" id="CLU_555320_0_0_7"/>
<dbReference type="RefSeq" id="WP_015905035.1">
    <property type="nucleotide sequence ID" value="NC_012108.1"/>
</dbReference>
<dbReference type="SUPFAM" id="SSF52540">
    <property type="entry name" value="P-loop containing nucleoside triphosphate hydrolases"/>
    <property type="match status" value="1"/>
</dbReference>
<dbReference type="STRING" id="177437.HRM2_31920"/>
<dbReference type="InterPro" id="IPR003593">
    <property type="entry name" value="AAA+_ATPase"/>
</dbReference>
<organism evidence="4 5">
    <name type="scientific">Desulforapulum autotrophicum (strain ATCC 43914 / DSM 3382 / VKM B-1955 / HRM2)</name>
    <name type="common">Desulfobacterium autotrophicum</name>
    <dbReference type="NCBI Taxonomy" id="177437"/>
    <lineage>
        <taxon>Bacteria</taxon>
        <taxon>Pseudomonadati</taxon>
        <taxon>Thermodesulfobacteriota</taxon>
        <taxon>Desulfobacteria</taxon>
        <taxon>Desulfobacterales</taxon>
        <taxon>Desulfobacteraceae</taxon>
        <taxon>Desulforapulum</taxon>
    </lineage>
</organism>
<dbReference type="EMBL" id="CP001087">
    <property type="protein sequence ID" value="ACN16273.1"/>
    <property type="molecule type" value="Genomic_DNA"/>
</dbReference>
<feature type="domain" description="Sigma-54 factor interaction" evidence="3">
    <location>
        <begin position="157"/>
        <end position="420"/>
    </location>
</feature>
<dbReference type="PROSITE" id="PS50045">
    <property type="entry name" value="SIGMA54_INTERACT_4"/>
    <property type="match status" value="1"/>
</dbReference>
<evidence type="ECO:0000256" key="1">
    <source>
        <dbReference type="ARBA" id="ARBA00022741"/>
    </source>
</evidence>
<evidence type="ECO:0000259" key="3">
    <source>
        <dbReference type="PROSITE" id="PS50045"/>
    </source>
</evidence>